<proteinExistence type="inferred from homology"/>
<dbReference type="RefSeq" id="WP_196197390.1">
    <property type="nucleotide sequence ID" value="NZ_JADPRT010000015.1"/>
</dbReference>
<sequence>MHSPRRSFGLPLALVSAFCFGGSGVAAKPLIEAGLSPLQVVWIRMAGSALVLLPVAIRHRDLPRRQPWLLLGFGLLGVTLVQVSYFFAISRIPVAIAMLLEYLGPSLLLGYVRFVQRRPVTRAAAFGALTATVGLALVVEVWTGLGGLDPIGVLFGLGAAVSQVGYFVISEKAGRSASAAPKDRIDPIALSAFGLLIGALVITPLAQPWTLPWHVLGGDATMNSTRVPAIALALWMVLISTVVAYLTGVTSVSRLSAPVASVIAFLEAIWATVLSWVLLGEHLATPQLLGGALVLIGAFIAQTSRPSEPSTPVVVSTPTGAPDNASAGTQADPAPSASTPH</sequence>
<protein>
    <submittedName>
        <fullName evidence="6">EamA family transporter</fullName>
    </submittedName>
</protein>
<feature type="compositionally biased region" description="Polar residues" evidence="2">
    <location>
        <begin position="304"/>
        <end position="319"/>
    </location>
</feature>
<comment type="caution">
    <text evidence="6">The sequence shown here is derived from an EMBL/GenBank/DDBJ whole genome shotgun (WGS) entry which is preliminary data.</text>
</comment>
<dbReference type="InterPro" id="IPR000620">
    <property type="entry name" value="EamA_dom"/>
</dbReference>
<dbReference type="Proteomes" id="UP000657385">
    <property type="component" value="Unassembled WGS sequence"/>
</dbReference>
<keyword evidence="3" id="KW-0472">Membrane</keyword>
<feature type="transmembrane region" description="Helical" evidence="3">
    <location>
        <begin position="124"/>
        <end position="145"/>
    </location>
</feature>
<dbReference type="EMBL" id="JADPRT010000015">
    <property type="protein sequence ID" value="MBF9072226.1"/>
    <property type="molecule type" value="Genomic_DNA"/>
</dbReference>
<feature type="transmembrane region" description="Helical" evidence="3">
    <location>
        <begin position="284"/>
        <end position="301"/>
    </location>
</feature>
<feature type="transmembrane region" description="Helical" evidence="3">
    <location>
        <begin position="189"/>
        <end position="207"/>
    </location>
</feature>
<organism evidence="6 7">
    <name type="scientific">Streptacidiphilus fuscans</name>
    <dbReference type="NCBI Taxonomy" id="2789292"/>
    <lineage>
        <taxon>Bacteria</taxon>
        <taxon>Bacillati</taxon>
        <taxon>Actinomycetota</taxon>
        <taxon>Actinomycetes</taxon>
        <taxon>Kitasatosporales</taxon>
        <taxon>Streptomycetaceae</taxon>
        <taxon>Streptacidiphilus</taxon>
    </lineage>
</organism>
<comment type="similarity">
    <text evidence="1">Belongs to the EamA transporter family.</text>
</comment>
<evidence type="ECO:0000259" key="4">
    <source>
        <dbReference type="Pfam" id="PF00892"/>
    </source>
</evidence>
<feature type="transmembrane region" description="Helical" evidence="3">
    <location>
        <begin position="151"/>
        <end position="169"/>
    </location>
</feature>
<dbReference type="SUPFAM" id="SSF103481">
    <property type="entry name" value="Multidrug resistance efflux transporter EmrE"/>
    <property type="match status" value="2"/>
</dbReference>
<name>A0A931FFN2_9ACTN</name>
<dbReference type="AlphaFoldDB" id="A0A931FFN2"/>
<feature type="transmembrane region" description="Helical" evidence="3">
    <location>
        <begin position="37"/>
        <end position="56"/>
    </location>
</feature>
<feature type="region of interest" description="Disordered" evidence="2">
    <location>
        <begin position="304"/>
        <end position="341"/>
    </location>
</feature>
<dbReference type="EMBL" id="JADPRT010000019">
    <property type="protein sequence ID" value="MBF9073037.1"/>
    <property type="molecule type" value="Genomic_DNA"/>
</dbReference>
<dbReference type="PANTHER" id="PTHR22911:SF79">
    <property type="entry name" value="MOBA-LIKE NTP TRANSFERASE DOMAIN-CONTAINING PROTEIN"/>
    <property type="match status" value="1"/>
</dbReference>
<evidence type="ECO:0000256" key="1">
    <source>
        <dbReference type="ARBA" id="ARBA00007362"/>
    </source>
</evidence>
<evidence type="ECO:0000256" key="2">
    <source>
        <dbReference type="SAM" id="MobiDB-lite"/>
    </source>
</evidence>
<evidence type="ECO:0000313" key="6">
    <source>
        <dbReference type="EMBL" id="MBF9073037.1"/>
    </source>
</evidence>
<feature type="domain" description="EamA" evidence="4">
    <location>
        <begin position="8"/>
        <end position="139"/>
    </location>
</feature>
<feature type="domain" description="EamA" evidence="4">
    <location>
        <begin position="151"/>
        <end position="300"/>
    </location>
</feature>
<dbReference type="PANTHER" id="PTHR22911">
    <property type="entry name" value="ACYL-MALONYL CONDENSING ENZYME-RELATED"/>
    <property type="match status" value="1"/>
</dbReference>
<feature type="transmembrane region" description="Helical" evidence="3">
    <location>
        <begin position="227"/>
        <end position="247"/>
    </location>
</feature>
<evidence type="ECO:0000313" key="5">
    <source>
        <dbReference type="EMBL" id="MBF9072226.1"/>
    </source>
</evidence>
<feature type="transmembrane region" description="Helical" evidence="3">
    <location>
        <begin position="259"/>
        <end position="278"/>
    </location>
</feature>
<feature type="transmembrane region" description="Helical" evidence="3">
    <location>
        <begin position="68"/>
        <end position="88"/>
    </location>
</feature>
<gene>
    <name evidence="5" type="ORF">I2501_29790</name>
    <name evidence="6" type="ORF">I2501_33980</name>
</gene>
<keyword evidence="3" id="KW-0812">Transmembrane</keyword>
<dbReference type="Pfam" id="PF00892">
    <property type="entry name" value="EamA"/>
    <property type="match status" value="2"/>
</dbReference>
<keyword evidence="3" id="KW-1133">Transmembrane helix</keyword>
<evidence type="ECO:0000313" key="7">
    <source>
        <dbReference type="Proteomes" id="UP000657385"/>
    </source>
</evidence>
<feature type="transmembrane region" description="Helical" evidence="3">
    <location>
        <begin position="94"/>
        <end position="112"/>
    </location>
</feature>
<evidence type="ECO:0000256" key="3">
    <source>
        <dbReference type="SAM" id="Phobius"/>
    </source>
</evidence>
<dbReference type="InterPro" id="IPR037185">
    <property type="entry name" value="EmrE-like"/>
</dbReference>
<dbReference type="GO" id="GO:0016020">
    <property type="term" value="C:membrane"/>
    <property type="evidence" value="ECO:0007669"/>
    <property type="project" value="InterPro"/>
</dbReference>
<accession>A0A931FFN2</accession>
<reference evidence="6" key="1">
    <citation type="submission" date="2020-11" db="EMBL/GenBank/DDBJ databases">
        <title>Isolation and identification of active actinomycetes.</title>
        <authorList>
            <person name="Yu B."/>
        </authorList>
    </citation>
    <scope>NUCLEOTIDE SEQUENCE</scope>
    <source>
        <strain evidence="6">NEAU-YB345</strain>
    </source>
</reference>
<keyword evidence="7" id="KW-1185">Reference proteome</keyword>